<keyword evidence="1" id="KW-0472">Membrane</keyword>
<feature type="transmembrane region" description="Helical" evidence="1">
    <location>
        <begin position="186"/>
        <end position="206"/>
    </location>
</feature>
<evidence type="ECO:0000313" key="3">
    <source>
        <dbReference type="Proteomes" id="UP000814176"/>
    </source>
</evidence>
<gene>
    <name evidence="2" type="ORF">C8Q71DRAFT_854777</name>
</gene>
<name>A0ABQ8KRH0_9APHY</name>
<feature type="transmembrane region" description="Helical" evidence="1">
    <location>
        <begin position="58"/>
        <end position="81"/>
    </location>
</feature>
<reference evidence="2 3" key="1">
    <citation type="journal article" date="2021" name="Environ. Microbiol.">
        <title>Gene family expansions and transcriptome signatures uncover fungal adaptations to wood decay.</title>
        <authorList>
            <person name="Hage H."/>
            <person name="Miyauchi S."/>
            <person name="Viragh M."/>
            <person name="Drula E."/>
            <person name="Min B."/>
            <person name="Chaduli D."/>
            <person name="Navarro D."/>
            <person name="Favel A."/>
            <person name="Norest M."/>
            <person name="Lesage-Meessen L."/>
            <person name="Balint B."/>
            <person name="Merenyi Z."/>
            <person name="de Eugenio L."/>
            <person name="Morin E."/>
            <person name="Martinez A.T."/>
            <person name="Baldrian P."/>
            <person name="Stursova M."/>
            <person name="Martinez M.J."/>
            <person name="Novotny C."/>
            <person name="Magnuson J.K."/>
            <person name="Spatafora J.W."/>
            <person name="Maurice S."/>
            <person name="Pangilinan J."/>
            <person name="Andreopoulos W."/>
            <person name="LaButti K."/>
            <person name="Hundley H."/>
            <person name="Na H."/>
            <person name="Kuo A."/>
            <person name="Barry K."/>
            <person name="Lipzen A."/>
            <person name="Henrissat B."/>
            <person name="Riley R."/>
            <person name="Ahrendt S."/>
            <person name="Nagy L.G."/>
            <person name="Grigoriev I.V."/>
            <person name="Martin F."/>
            <person name="Rosso M.N."/>
        </authorList>
    </citation>
    <scope>NUCLEOTIDE SEQUENCE [LARGE SCALE GENOMIC DNA]</scope>
    <source>
        <strain evidence="2 3">CIRM-BRFM 1785</strain>
    </source>
</reference>
<dbReference type="RefSeq" id="XP_047782395.1">
    <property type="nucleotide sequence ID" value="XM_047927104.1"/>
</dbReference>
<feature type="transmembrane region" description="Helical" evidence="1">
    <location>
        <begin position="142"/>
        <end position="166"/>
    </location>
</feature>
<feature type="transmembrane region" description="Helical" evidence="1">
    <location>
        <begin position="113"/>
        <end position="135"/>
    </location>
</feature>
<comment type="caution">
    <text evidence="2">The sequence shown here is derived from an EMBL/GenBank/DDBJ whole genome shotgun (WGS) entry which is preliminary data.</text>
</comment>
<keyword evidence="3" id="KW-1185">Reference proteome</keyword>
<organism evidence="2 3">
    <name type="scientific">Rhodofomes roseus</name>
    <dbReference type="NCBI Taxonomy" id="34475"/>
    <lineage>
        <taxon>Eukaryota</taxon>
        <taxon>Fungi</taxon>
        <taxon>Dikarya</taxon>
        <taxon>Basidiomycota</taxon>
        <taxon>Agaricomycotina</taxon>
        <taxon>Agaricomycetes</taxon>
        <taxon>Polyporales</taxon>
        <taxon>Rhodofomes</taxon>
    </lineage>
</organism>
<proteinExistence type="predicted"/>
<evidence type="ECO:0000313" key="2">
    <source>
        <dbReference type="EMBL" id="KAH9840929.1"/>
    </source>
</evidence>
<keyword evidence="1" id="KW-0812">Transmembrane</keyword>
<dbReference type="GeneID" id="72007836"/>
<feature type="transmembrane region" description="Helical" evidence="1">
    <location>
        <begin position="227"/>
        <end position="251"/>
    </location>
</feature>
<protein>
    <submittedName>
        <fullName evidence="2">Uncharacterized protein</fullName>
    </submittedName>
</protein>
<sequence length="338" mass="37747">MSNSWAPNETASEIYLDKIWLQSNILENIPYGVELTLFFMCFMALLQNMDRYNFKRQIFLLVFITIIFGLGTVFMITNSLLTQQAFIENRNFPGGPGAYLNAMFSDTVGLTSSVSWVVSNWLLDIFLVWRFLVFYSEFRKSWLVAPLLAAPCIMVMASITIGIVVLKDMANFNDSADSTPFVVANLTLSYYVISLAANILVSLLIAGRLLVYRRRILAVLGVPHASLYANIATIVVESAVLYSAFAITFLVTFGLGVEVADFFLNYVNSIQAICSYLIIYRVAKGQAWTEETSTKMKNKEEKGFRIGTTASIHFAHNSSADVTDSTLTSSKHTEGFMV</sequence>
<dbReference type="Proteomes" id="UP000814176">
    <property type="component" value="Unassembled WGS sequence"/>
</dbReference>
<feature type="transmembrane region" description="Helical" evidence="1">
    <location>
        <begin position="263"/>
        <end position="283"/>
    </location>
</feature>
<feature type="transmembrane region" description="Helical" evidence="1">
    <location>
        <begin position="29"/>
        <end position="46"/>
    </location>
</feature>
<keyword evidence="1" id="KW-1133">Transmembrane helix</keyword>
<dbReference type="EMBL" id="JADCUA010000004">
    <property type="protein sequence ID" value="KAH9840929.1"/>
    <property type="molecule type" value="Genomic_DNA"/>
</dbReference>
<accession>A0ABQ8KRH0</accession>
<evidence type="ECO:0000256" key="1">
    <source>
        <dbReference type="SAM" id="Phobius"/>
    </source>
</evidence>